<dbReference type="InterPro" id="IPR001867">
    <property type="entry name" value="OmpR/PhoB-type_DNA-bd"/>
</dbReference>
<dbReference type="Pfam" id="PF00486">
    <property type="entry name" value="Trans_reg_C"/>
    <property type="match status" value="1"/>
</dbReference>
<dbReference type="PROSITE" id="PS50110">
    <property type="entry name" value="RESPONSE_REGULATORY"/>
    <property type="match status" value="1"/>
</dbReference>
<reference evidence="12 13" key="1">
    <citation type="submission" date="2017-05" db="EMBL/GenBank/DDBJ databases">
        <title>The draft genome sequence of Idiomarina salinarum WNB302.</title>
        <authorList>
            <person name="Sun Y."/>
            <person name="Chen B."/>
            <person name="Du Z."/>
        </authorList>
    </citation>
    <scope>NUCLEOTIDE SEQUENCE [LARGE SCALE GENOMIC DNA]</scope>
    <source>
        <strain evidence="12 13">WNB302</strain>
    </source>
</reference>
<dbReference type="InterPro" id="IPR011006">
    <property type="entry name" value="CheY-like_superfamily"/>
</dbReference>
<protein>
    <recommendedName>
        <fullName evidence="1">Phosphate regulon transcriptional regulatory protein PhoB</fullName>
    </recommendedName>
</protein>
<keyword evidence="6" id="KW-0804">Transcription</keyword>
<dbReference type="GO" id="GO:0005829">
    <property type="term" value="C:cytosol"/>
    <property type="evidence" value="ECO:0007669"/>
    <property type="project" value="TreeGrafter"/>
</dbReference>
<dbReference type="GO" id="GO:0006355">
    <property type="term" value="P:regulation of DNA-templated transcription"/>
    <property type="evidence" value="ECO:0007669"/>
    <property type="project" value="InterPro"/>
</dbReference>
<name>A0A265UZS4_9FLAO</name>
<evidence type="ECO:0000256" key="7">
    <source>
        <dbReference type="ARBA" id="ARBA00024735"/>
    </source>
</evidence>
<dbReference type="CDD" id="cd00383">
    <property type="entry name" value="trans_reg_C"/>
    <property type="match status" value="1"/>
</dbReference>
<dbReference type="EMBL" id="NGJN01000001">
    <property type="protein sequence ID" value="OZV70567.1"/>
    <property type="molecule type" value="Genomic_DNA"/>
</dbReference>
<comment type="caution">
    <text evidence="12">The sequence shown here is derived from an EMBL/GenBank/DDBJ whole genome shotgun (WGS) entry which is preliminary data.</text>
</comment>
<dbReference type="PANTHER" id="PTHR48111">
    <property type="entry name" value="REGULATOR OF RPOS"/>
    <property type="match status" value="1"/>
</dbReference>
<dbReference type="Gene3D" id="3.40.50.2300">
    <property type="match status" value="1"/>
</dbReference>
<gene>
    <name evidence="12" type="ORF">CA834_00175</name>
</gene>
<dbReference type="FunFam" id="1.10.10.10:FF:000018">
    <property type="entry name" value="DNA-binding response regulator ResD"/>
    <property type="match status" value="1"/>
</dbReference>
<dbReference type="Gene3D" id="1.10.10.10">
    <property type="entry name" value="Winged helix-like DNA-binding domain superfamily/Winged helix DNA-binding domain"/>
    <property type="match status" value="1"/>
</dbReference>
<dbReference type="InterPro" id="IPR039420">
    <property type="entry name" value="WalR-like"/>
</dbReference>
<dbReference type="InterPro" id="IPR036388">
    <property type="entry name" value="WH-like_DNA-bd_sf"/>
</dbReference>
<dbReference type="GO" id="GO:0000156">
    <property type="term" value="F:phosphorelay response regulator activity"/>
    <property type="evidence" value="ECO:0007669"/>
    <property type="project" value="TreeGrafter"/>
</dbReference>
<organism evidence="12 13">
    <name type="scientific">Winogradskyella aurantia</name>
    <dbReference type="NCBI Taxonomy" id="1915063"/>
    <lineage>
        <taxon>Bacteria</taxon>
        <taxon>Pseudomonadati</taxon>
        <taxon>Bacteroidota</taxon>
        <taxon>Flavobacteriia</taxon>
        <taxon>Flavobacteriales</taxon>
        <taxon>Flavobacteriaceae</taxon>
        <taxon>Winogradskyella</taxon>
    </lineage>
</organism>
<evidence type="ECO:0000256" key="2">
    <source>
        <dbReference type="ARBA" id="ARBA00022553"/>
    </source>
</evidence>
<keyword evidence="4" id="KW-0805">Transcription regulation</keyword>
<keyword evidence="5 9" id="KW-0238">DNA-binding</keyword>
<dbReference type="SMART" id="SM00862">
    <property type="entry name" value="Trans_reg_C"/>
    <property type="match status" value="1"/>
</dbReference>
<sequence length="228" mass="25642">MKKKDIKILLVDDEPDILEIVGYNLSTEGYQVITGENGIEAVEKAKKHKPHLIILDVMMPEMDGIEACERIREQPDLSDTIIAFLTARGEDYSQVAGFEAGADDYIAKPIKPKVLISKVKALLRRLKDGESSSDAIVKIGNLVIYKEEYKITNKGEEITLPRKEFELLSLLATKPGKVFKREEILDKVWGNEVVVGGRTIDVHIRKLREKIGDKSFKTVKGVGYKFVD</sequence>
<evidence type="ECO:0000313" key="12">
    <source>
        <dbReference type="EMBL" id="OZV70567.1"/>
    </source>
</evidence>
<evidence type="ECO:0000259" key="11">
    <source>
        <dbReference type="PROSITE" id="PS51755"/>
    </source>
</evidence>
<dbReference type="FunFam" id="3.40.50.2300:FF:000001">
    <property type="entry name" value="DNA-binding response regulator PhoB"/>
    <property type="match status" value="1"/>
</dbReference>
<dbReference type="SUPFAM" id="SSF46894">
    <property type="entry name" value="C-terminal effector domain of the bipartite response regulators"/>
    <property type="match status" value="1"/>
</dbReference>
<comment type="function">
    <text evidence="7">This protein is a positive regulator for the phosphate regulon. Transcription of this operon is positively regulated by PhoB and PhoR when phosphate is limited.</text>
</comment>
<proteinExistence type="predicted"/>
<evidence type="ECO:0000256" key="5">
    <source>
        <dbReference type="ARBA" id="ARBA00023125"/>
    </source>
</evidence>
<evidence type="ECO:0000259" key="10">
    <source>
        <dbReference type="PROSITE" id="PS50110"/>
    </source>
</evidence>
<feature type="DNA-binding region" description="OmpR/PhoB-type" evidence="9">
    <location>
        <begin position="134"/>
        <end position="228"/>
    </location>
</feature>
<evidence type="ECO:0000256" key="3">
    <source>
        <dbReference type="ARBA" id="ARBA00023012"/>
    </source>
</evidence>
<keyword evidence="13" id="KW-1185">Reference proteome</keyword>
<evidence type="ECO:0000256" key="8">
    <source>
        <dbReference type="PROSITE-ProRule" id="PRU00169"/>
    </source>
</evidence>
<evidence type="ECO:0000256" key="9">
    <source>
        <dbReference type="PROSITE-ProRule" id="PRU01091"/>
    </source>
</evidence>
<dbReference type="SUPFAM" id="SSF52172">
    <property type="entry name" value="CheY-like"/>
    <property type="match status" value="1"/>
</dbReference>
<dbReference type="PROSITE" id="PS51755">
    <property type="entry name" value="OMPR_PHOB"/>
    <property type="match status" value="1"/>
</dbReference>
<dbReference type="GO" id="GO:0000976">
    <property type="term" value="F:transcription cis-regulatory region binding"/>
    <property type="evidence" value="ECO:0007669"/>
    <property type="project" value="TreeGrafter"/>
</dbReference>
<evidence type="ECO:0000256" key="6">
    <source>
        <dbReference type="ARBA" id="ARBA00023163"/>
    </source>
</evidence>
<dbReference type="Pfam" id="PF00072">
    <property type="entry name" value="Response_reg"/>
    <property type="match status" value="1"/>
</dbReference>
<dbReference type="GO" id="GO:0032993">
    <property type="term" value="C:protein-DNA complex"/>
    <property type="evidence" value="ECO:0007669"/>
    <property type="project" value="TreeGrafter"/>
</dbReference>
<feature type="domain" description="OmpR/PhoB-type" evidence="11">
    <location>
        <begin position="134"/>
        <end position="228"/>
    </location>
</feature>
<dbReference type="SMART" id="SM00448">
    <property type="entry name" value="REC"/>
    <property type="match status" value="1"/>
</dbReference>
<dbReference type="Proteomes" id="UP000216840">
    <property type="component" value="Unassembled WGS sequence"/>
</dbReference>
<dbReference type="InterPro" id="IPR001789">
    <property type="entry name" value="Sig_transdc_resp-reg_receiver"/>
</dbReference>
<dbReference type="PANTHER" id="PTHR48111:SF40">
    <property type="entry name" value="PHOSPHATE REGULON TRANSCRIPTIONAL REGULATORY PROTEIN PHOB"/>
    <property type="match status" value="1"/>
</dbReference>
<feature type="modified residue" description="4-aspartylphosphate" evidence="8">
    <location>
        <position position="56"/>
    </location>
</feature>
<dbReference type="AlphaFoldDB" id="A0A265UZS4"/>
<feature type="domain" description="Response regulatory" evidence="10">
    <location>
        <begin position="7"/>
        <end position="123"/>
    </location>
</feature>
<evidence type="ECO:0000313" key="13">
    <source>
        <dbReference type="Proteomes" id="UP000216840"/>
    </source>
</evidence>
<dbReference type="OrthoDB" id="9790442at2"/>
<dbReference type="InterPro" id="IPR016032">
    <property type="entry name" value="Sig_transdc_resp-reg_C-effctor"/>
</dbReference>
<accession>A0A265UZS4</accession>
<dbReference type="RefSeq" id="WP_094966644.1">
    <property type="nucleotide sequence ID" value="NZ_NGJN01000001.1"/>
</dbReference>
<keyword evidence="3" id="KW-0902">Two-component regulatory system</keyword>
<evidence type="ECO:0000256" key="4">
    <source>
        <dbReference type="ARBA" id="ARBA00023015"/>
    </source>
</evidence>
<evidence type="ECO:0000256" key="1">
    <source>
        <dbReference type="ARBA" id="ARBA00013332"/>
    </source>
</evidence>
<keyword evidence="2 8" id="KW-0597">Phosphoprotein</keyword>